<evidence type="ECO:0000256" key="5">
    <source>
        <dbReference type="ARBA" id="ARBA00023136"/>
    </source>
</evidence>
<dbReference type="PANTHER" id="PTHR30509:SF9">
    <property type="entry name" value="MULTIDRUG RESISTANCE PROTEIN MDTO"/>
    <property type="match status" value="1"/>
</dbReference>
<dbReference type="RefSeq" id="WP_344953600.1">
    <property type="nucleotide sequence ID" value="NZ_BAAAZR010000063.1"/>
</dbReference>
<protein>
    <submittedName>
        <fullName evidence="9">FUSC family protein</fullName>
    </submittedName>
</protein>
<proteinExistence type="inferred from homology"/>
<evidence type="ECO:0000313" key="9">
    <source>
        <dbReference type="EMBL" id="GAA3846270.1"/>
    </source>
</evidence>
<keyword evidence="4 7" id="KW-1133">Transmembrane helix</keyword>
<keyword evidence="5 7" id="KW-0472">Membrane</keyword>
<feature type="transmembrane region" description="Helical" evidence="7">
    <location>
        <begin position="470"/>
        <end position="488"/>
    </location>
</feature>
<evidence type="ECO:0000256" key="2">
    <source>
        <dbReference type="ARBA" id="ARBA00022475"/>
    </source>
</evidence>
<keyword evidence="2" id="KW-1003">Cell membrane</keyword>
<evidence type="ECO:0000313" key="10">
    <source>
        <dbReference type="Proteomes" id="UP001500888"/>
    </source>
</evidence>
<dbReference type="PANTHER" id="PTHR30509">
    <property type="entry name" value="P-HYDROXYBENZOIC ACID EFFLUX PUMP SUBUNIT-RELATED"/>
    <property type="match status" value="1"/>
</dbReference>
<gene>
    <name evidence="9" type="ORF">GCM10022226_82290</name>
</gene>
<feature type="transmembrane region" description="Helical" evidence="7">
    <location>
        <begin position="105"/>
        <end position="126"/>
    </location>
</feature>
<evidence type="ECO:0000256" key="1">
    <source>
        <dbReference type="ARBA" id="ARBA00004651"/>
    </source>
</evidence>
<feature type="transmembrane region" description="Helical" evidence="7">
    <location>
        <begin position="156"/>
        <end position="175"/>
    </location>
</feature>
<evidence type="ECO:0000256" key="4">
    <source>
        <dbReference type="ARBA" id="ARBA00022989"/>
    </source>
</evidence>
<sequence length="642" mass="67793">MRGLFRRPADRLADVAPGWLVETLRPVQASPRWGAMLRVTAAVTTPLIVGLAAGRITIGLLPSMGAMAASLADRGGSYRSRIIRGASAGIGGAVGYVVGHAARGLGWWTVLVVVAVSVISALISTAGAAGSQGALQLLVMTVISLGVPYPETPLTGALAYLSGASWALVLSLAGWPLRPRAPEEAAVAQVYRELGHLVEEFGTDRAARLAAFDGALKIAYDTVLGARSAAAGQDTERTRLIALLNQAAQMRNALISVEQEGREPPPEIAEAARAVENVLAGGDPPSAPLRCEAGSPALRALCSAAQAAVELVSGREVTTERPPYEPVGYGARLMGVWAQMRSGHLIRDYTIRLGLCMGAAAVLSELHWMQRSYWTMLTVALVLKPDFGSVFARALQRGLGTVVGAVIGTVVLYAVPYGPAILIPVAIFAALLPYGQQRNWGLMSTFQVPLVVLLVDLLTGAGPKLAEIRLVDTLVGCAIVLVFGYLPWPASWHAPVGPRFADAVSATASYLRHAFDRDDPQRALLHRKVFDALADLRTVFQRAVTEPSVVSRRVTTWLPAMTALEHVADATAATVARTDHGARAPSKEAVRAAASSLDDIADGVRAGSPMRHHPELADEETLERVNCAVRGLRSTLSENGAP</sequence>
<comment type="caution">
    <text evidence="9">The sequence shown here is derived from an EMBL/GenBank/DDBJ whole genome shotgun (WGS) entry which is preliminary data.</text>
</comment>
<feature type="transmembrane region" description="Helical" evidence="7">
    <location>
        <begin position="440"/>
        <end position="458"/>
    </location>
</feature>
<keyword evidence="3 7" id="KW-0812">Transmembrane</keyword>
<organism evidence="9 10">
    <name type="scientific">Sphaerisporangium flaviroseum</name>
    <dbReference type="NCBI Taxonomy" id="509199"/>
    <lineage>
        <taxon>Bacteria</taxon>
        <taxon>Bacillati</taxon>
        <taxon>Actinomycetota</taxon>
        <taxon>Actinomycetes</taxon>
        <taxon>Streptosporangiales</taxon>
        <taxon>Streptosporangiaceae</taxon>
        <taxon>Sphaerisporangium</taxon>
    </lineage>
</organism>
<feature type="transmembrane region" description="Helical" evidence="7">
    <location>
        <begin position="82"/>
        <end position="99"/>
    </location>
</feature>
<feature type="transmembrane region" description="Helical" evidence="7">
    <location>
        <begin position="35"/>
        <end position="61"/>
    </location>
</feature>
<feature type="transmembrane region" description="Helical" evidence="7">
    <location>
        <begin position="402"/>
        <end position="434"/>
    </location>
</feature>
<evidence type="ECO:0000256" key="7">
    <source>
        <dbReference type="SAM" id="Phobius"/>
    </source>
</evidence>
<keyword evidence="10" id="KW-1185">Reference proteome</keyword>
<comment type="similarity">
    <text evidence="6">Belongs to the YccS/YhfK family.</text>
</comment>
<accession>A0ABP7JJA9</accession>
<evidence type="ECO:0000256" key="3">
    <source>
        <dbReference type="ARBA" id="ARBA00022692"/>
    </source>
</evidence>
<dbReference type="Proteomes" id="UP001500888">
    <property type="component" value="Unassembled WGS sequence"/>
</dbReference>
<reference evidence="10" key="1">
    <citation type="journal article" date="2019" name="Int. J. Syst. Evol. Microbiol.">
        <title>The Global Catalogue of Microorganisms (GCM) 10K type strain sequencing project: providing services to taxonomists for standard genome sequencing and annotation.</title>
        <authorList>
            <consortium name="The Broad Institute Genomics Platform"/>
            <consortium name="The Broad Institute Genome Sequencing Center for Infectious Disease"/>
            <person name="Wu L."/>
            <person name="Ma J."/>
        </authorList>
    </citation>
    <scope>NUCLEOTIDE SEQUENCE [LARGE SCALE GENOMIC DNA]</scope>
    <source>
        <strain evidence="10">JCM 16908</strain>
    </source>
</reference>
<name>A0ABP7JJA9_9ACTN</name>
<dbReference type="InterPro" id="IPR049453">
    <property type="entry name" value="Memb_transporter_dom"/>
</dbReference>
<comment type="subcellular location">
    <subcellularLocation>
        <location evidence="1">Cell membrane</location>
        <topology evidence="1">Multi-pass membrane protein</topology>
    </subcellularLocation>
</comment>
<dbReference type="EMBL" id="BAAAZR010000063">
    <property type="protein sequence ID" value="GAA3846270.1"/>
    <property type="molecule type" value="Genomic_DNA"/>
</dbReference>
<evidence type="ECO:0000256" key="6">
    <source>
        <dbReference type="ARBA" id="ARBA00043993"/>
    </source>
</evidence>
<dbReference type="Pfam" id="PF13515">
    <property type="entry name" value="FUSC_2"/>
    <property type="match status" value="1"/>
</dbReference>
<evidence type="ECO:0000259" key="8">
    <source>
        <dbReference type="Pfam" id="PF13515"/>
    </source>
</evidence>
<feature type="domain" description="Integral membrane bound transporter" evidence="8">
    <location>
        <begin position="360"/>
        <end position="483"/>
    </location>
</feature>